<organism evidence="2 3">
    <name type="scientific">Botrytis porri</name>
    <dbReference type="NCBI Taxonomy" id="87229"/>
    <lineage>
        <taxon>Eukaryota</taxon>
        <taxon>Fungi</taxon>
        <taxon>Dikarya</taxon>
        <taxon>Ascomycota</taxon>
        <taxon>Pezizomycotina</taxon>
        <taxon>Leotiomycetes</taxon>
        <taxon>Helotiales</taxon>
        <taxon>Sclerotiniaceae</taxon>
        <taxon>Botrytis</taxon>
    </lineage>
</organism>
<gene>
    <name evidence="2" type="ORF">BPOR_0316g00010</name>
</gene>
<dbReference type="EMBL" id="PQXO01000315">
    <property type="protein sequence ID" value="TGO86283.1"/>
    <property type="molecule type" value="Genomic_DNA"/>
</dbReference>
<feature type="compositionally biased region" description="Polar residues" evidence="1">
    <location>
        <begin position="26"/>
        <end position="45"/>
    </location>
</feature>
<keyword evidence="3" id="KW-1185">Reference proteome</keyword>
<comment type="caution">
    <text evidence="2">The sequence shown here is derived from an EMBL/GenBank/DDBJ whole genome shotgun (WGS) entry which is preliminary data.</text>
</comment>
<evidence type="ECO:0000256" key="1">
    <source>
        <dbReference type="SAM" id="MobiDB-lite"/>
    </source>
</evidence>
<dbReference type="OrthoDB" id="3529719at2759"/>
<name>A0A4Z1KJL8_9HELO</name>
<dbReference type="Proteomes" id="UP000297280">
    <property type="component" value="Unassembled WGS sequence"/>
</dbReference>
<feature type="region of interest" description="Disordered" evidence="1">
    <location>
        <begin position="1"/>
        <end position="58"/>
    </location>
</feature>
<sequence>MADSNMPSDKTEPAASHYLENDKNSGSDVSNVAQKSPQTPQSGPSETAKPAENRLAEEISHHRNALYYGPPDPDARFWGIIATSRRNRSVNRVSQKLQWSKFARNQKAKLENLFADNQIREPKVLSDVSSRDEVGKVSFEAEPVHLPESDITPTPSRHNTVTIVEVYELLFVSCAKLLARFRGTHTKKRPI</sequence>
<proteinExistence type="predicted"/>
<reference evidence="2 3" key="1">
    <citation type="submission" date="2017-12" db="EMBL/GenBank/DDBJ databases">
        <title>Comparative genomics of Botrytis spp.</title>
        <authorList>
            <person name="Valero-Jimenez C.A."/>
            <person name="Tapia P."/>
            <person name="Veloso J."/>
            <person name="Silva-Moreno E."/>
            <person name="Staats M."/>
            <person name="Valdes J.H."/>
            <person name="Van Kan J.A.L."/>
        </authorList>
    </citation>
    <scope>NUCLEOTIDE SEQUENCE [LARGE SCALE GENOMIC DNA]</scope>
    <source>
        <strain evidence="2 3">MUCL3349</strain>
    </source>
</reference>
<accession>A0A4Z1KJL8</accession>
<evidence type="ECO:0000313" key="3">
    <source>
        <dbReference type="Proteomes" id="UP000297280"/>
    </source>
</evidence>
<protein>
    <submittedName>
        <fullName evidence="2">Uncharacterized protein</fullName>
    </submittedName>
</protein>
<evidence type="ECO:0000313" key="2">
    <source>
        <dbReference type="EMBL" id="TGO86283.1"/>
    </source>
</evidence>
<dbReference type="AlphaFoldDB" id="A0A4Z1KJL8"/>
<feature type="compositionally biased region" description="Basic and acidic residues" evidence="1">
    <location>
        <begin position="49"/>
        <end position="58"/>
    </location>
</feature>